<organism evidence="1 2">
    <name type="scientific">Xanthomonas sacchari</name>
    <dbReference type="NCBI Taxonomy" id="56458"/>
    <lineage>
        <taxon>Bacteria</taxon>
        <taxon>Pseudomonadati</taxon>
        <taxon>Pseudomonadota</taxon>
        <taxon>Gammaproteobacteria</taxon>
        <taxon>Lysobacterales</taxon>
        <taxon>Lysobacteraceae</taxon>
        <taxon>Xanthomonas</taxon>
    </lineage>
</organism>
<gene>
    <name evidence="1" type="ORF">NB700_001311</name>
</gene>
<dbReference type="RefSeq" id="WP_267082261.1">
    <property type="nucleotide sequence ID" value="NZ_CP099530.1"/>
</dbReference>
<evidence type="ECO:0000313" key="2">
    <source>
        <dbReference type="Proteomes" id="UP001320843"/>
    </source>
</evidence>
<evidence type="ECO:0000313" key="1">
    <source>
        <dbReference type="EMBL" id="MCW0398755.1"/>
    </source>
</evidence>
<name>A0ABT3DUR7_9XANT</name>
<dbReference type="Proteomes" id="UP001320843">
    <property type="component" value="Unassembled WGS sequence"/>
</dbReference>
<comment type="caution">
    <text evidence="1">The sequence shown here is derived from an EMBL/GenBank/DDBJ whole genome shotgun (WGS) entry which is preliminary data.</text>
</comment>
<reference evidence="1 2" key="1">
    <citation type="submission" date="2022-06" db="EMBL/GenBank/DDBJ databases">
        <title>Dynamics of rice microbiomes reveals core vertical transmitted seed endophytes.</title>
        <authorList>
            <person name="Liao K."/>
            <person name="Zhang X."/>
        </authorList>
    </citation>
    <scope>NUCLEOTIDE SEQUENCE [LARGE SCALE GENOMIC DNA]</scope>
    <source>
        <strain evidence="1 2">YT10-10-1</strain>
    </source>
</reference>
<protein>
    <submittedName>
        <fullName evidence="1">Uncharacterized protein</fullName>
    </submittedName>
</protein>
<accession>A0ABT3DUR7</accession>
<proteinExistence type="predicted"/>
<sequence length="115" mass="12381">MSIASTHVRDVRDDVRADVRAQTYIAVGVCGMCGESPCAGVRARARNAANAQHLCQILARDFPHIPHIPHIPTAAKLSVTLKPARRPAQAAHGRARAISLISLVSKGMEVEELWA</sequence>
<keyword evidence="2" id="KW-1185">Reference proteome</keyword>
<dbReference type="EMBL" id="JANFWR010000007">
    <property type="protein sequence ID" value="MCW0398755.1"/>
    <property type="molecule type" value="Genomic_DNA"/>
</dbReference>